<sequence length="303" mass="32991">MEISHRHIEVFRAIMLSGSVTGAAALLRTSQPTVSRELARLEQLLGYALFQRDKGRLQATARALALYDEVQRAYVGLQRVSDAAANLARLDQAQLALVCLPAFAHALLPAVCRRLHAVAGQARVAITPQESPLLEEWLSAQRFDLGLTEHSEAPPGTRLQAVLEADELCVLPEGHPLLAHSVLTPQHFAGQPFVSLSPDDRYRRLLDAVFEQAGVSRQLLWETHSAVSVCALVREGLGVAIVNPLTALAMAGHGLQLRRFAVSVPYRVSLVQPLYRPASPLSATFIDMLQQEATSLQQSLAAL</sequence>
<dbReference type="InterPro" id="IPR036388">
    <property type="entry name" value="WH-like_DNA-bd_sf"/>
</dbReference>
<dbReference type="SUPFAM" id="SSF53850">
    <property type="entry name" value="Periplasmic binding protein-like II"/>
    <property type="match status" value="1"/>
</dbReference>
<evidence type="ECO:0000313" key="6">
    <source>
        <dbReference type="EMBL" id="MDC7719091.1"/>
    </source>
</evidence>
<dbReference type="InterPro" id="IPR000847">
    <property type="entry name" value="LysR_HTH_N"/>
</dbReference>
<dbReference type="PANTHER" id="PTHR30427:SF1">
    <property type="entry name" value="TRANSCRIPTIONAL ACTIVATOR PROTEIN LYSR"/>
    <property type="match status" value="1"/>
</dbReference>
<dbReference type="PROSITE" id="PS50931">
    <property type="entry name" value="HTH_LYSR"/>
    <property type="match status" value="1"/>
</dbReference>
<proteinExistence type="inferred from homology"/>
<accession>A0ABT5J3F3</accession>
<dbReference type="Pfam" id="PF00126">
    <property type="entry name" value="HTH_1"/>
    <property type="match status" value="1"/>
</dbReference>
<protein>
    <submittedName>
        <fullName evidence="6">LysR family transcriptional regulator</fullName>
    </submittedName>
</protein>
<evidence type="ECO:0000256" key="1">
    <source>
        <dbReference type="ARBA" id="ARBA00009437"/>
    </source>
</evidence>
<keyword evidence="7" id="KW-1185">Reference proteome</keyword>
<organism evidence="6 7">
    <name type="scientific">Vogesella aquatica</name>
    <dbReference type="NCBI Taxonomy" id="2984206"/>
    <lineage>
        <taxon>Bacteria</taxon>
        <taxon>Pseudomonadati</taxon>
        <taxon>Pseudomonadota</taxon>
        <taxon>Betaproteobacteria</taxon>
        <taxon>Neisseriales</taxon>
        <taxon>Chromobacteriaceae</taxon>
        <taxon>Vogesella</taxon>
    </lineage>
</organism>
<dbReference type="RefSeq" id="WP_272753276.1">
    <property type="nucleotide sequence ID" value="NZ_JAQQLF010000031.1"/>
</dbReference>
<dbReference type="Gene3D" id="3.40.190.290">
    <property type="match status" value="1"/>
</dbReference>
<comment type="similarity">
    <text evidence="1">Belongs to the LysR transcriptional regulatory family.</text>
</comment>
<dbReference type="Pfam" id="PF03466">
    <property type="entry name" value="LysR_substrate"/>
    <property type="match status" value="1"/>
</dbReference>
<evidence type="ECO:0000256" key="3">
    <source>
        <dbReference type="ARBA" id="ARBA00023125"/>
    </source>
</evidence>
<comment type="caution">
    <text evidence="6">The sequence shown here is derived from an EMBL/GenBank/DDBJ whole genome shotgun (WGS) entry which is preliminary data.</text>
</comment>
<evidence type="ECO:0000256" key="2">
    <source>
        <dbReference type="ARBA" id="ARBA00023015"/>
    </source>
</evidence>
<name>A0ABT5J3F3_9NEIS</name>
<dbReference type="PANTHER" id="PTHR30427">
    <property type="entry name" value="TRANSCRIPTIONAL ACTIVATOR PROTEIN LYSR"/>
    <property type="match status" value="1"/>
</dbReference>
<evidence type="ECO:0000313" key="7">
    <source>
        <dbReference type="Proteomes" id="UP001219956"/>
    </source>
</evidence>
<dbReference type="Gene3D" id="1.10.10.10">
    <property type="entry name" value="Winged helix-like DNA-binding domain superfamily/Winged helix DNA-binding domain"/>
    <property type="match status" value="1"/>
</dbReference>
<evidence type="ECO:0000256" key="4">
    <source>
        <dbReference type="ARBA" id="ARBA00023163"/>
    </source>
</evidence>
<keyword evidence="2" id="KW-0805">Transcription regulation</keyword>
<keyword evidence="3" id="KW-0238">DNA-binding</keyword>
<dbReference type="InterPro" id="IPR036390">
    <property type="entry name" value="WH_DNA-bd_sf"/>
</dbReference>
<dbReference type="PRINTS" id="PR00039">
    <property type="entry name" value="HTHLYSR"/>
</dbReference>
<dbReference type="NCBIfam" id="NF008239">
    <property type="entry name" value="PRK11013.1"/>
    <property type="match status" value="1"/>
</dbReference>
<dbReference type="SUPFAM" id="SSF46785">
    <property type="entry name" value="Winged helix' DNA-binding domain"/>
    <property type="match status" value="1"/>
</dbReference>
<keyword evidence="4" id="KW-0804">Transcription</keyword>
<reference evidence="6 7" key="1">
    <citation type="submission" date="2023-01" db="EMBL/GenBank/DDBJ databases">
        <title>Novel species of the genus Vogesella isolated from rivers.</title>
        <authorList>
            <person name="Lu H."/>
        </authorList>
    </citation>
    <scope>NUCLEOTIDE SEQUENCE [LARGE SCALE GENOMIC DNA]</scope>
    <source>
        <strain evidence="6 7">DC21W</strain>
    </source>
</reference>
<dbReference type="Proteomes" id="UP001219956">
    <property type="component" value="Unassembled WGS sequence"/>
</dbReference>
<gene>
    <name evidence="6" type="ORF">PQU95_17960</name>
</gene>
<dbReference type="InterPro" id="IPR005119">
    <property type="entry name" value="LysR_subst-bd"/>
</dbReference>
<feature type="domain" description="HTH lysR-type" evidence="5">
    <location>
        <begin position="1"/>
        <end position="60"/>
    </location>
</feature>
<dbReference type="EMBL" id="JAQQLF010000031">
    <property type="protein sequence ID" value="MDC7719091.1"/>
    <property type="molecule type" value="Genomic_DNA"/>
</dbReference>
<evidence type="ECO:0000259" key="5">
    <source>
        <dbReference type="PROSITE" id="PS50931"/>
    </source>
</evidence>